<feature type="transmembrane region" description="Helical" evidence="2">
    <location>
        <begin position="92"/>
        <end position="109"/>
    </location>
</feature>
<evidence type="ECO:0000256" key="1">
    <source>
        <dbReference type="SAM" id="MobiDB-lite"/>
    </source>
</evidence>
<feature type="compositionally biased region" description="Polar residues" evidence="1">
    <location>
        <begin position="9"/>
        <end position="19"/>
    </location>
</feature>
<accession>A0A3M0CMB8</accession>
<keyword evidence="2" id="KW-0472">Membrane</keyword>
<feature type="region of interest" description="Disordered" evidence="1">
    <location>
        <begin position="1"/>
        <end position="23"/>
    </location>
</feature>
<organism evidence="3 4">
    <name type="scientific">Eilatimonas milleporae</name>
    <dbReference type="NCBI Taxonomy" id="911205"/>
    <lineage>
        <taxon>Bacteria</taxon>
        <taxon>Pseudomonadati</taxon>
        <taxon>Pseudomonadota</taxon>
        <taxon>Alphaproteobacteria</taxon>
        <taxon>Kordiimonadales</taxon>
        <taxon>Kordiimonadaceae</taxon>
        <taxon>Eilatimonas</taxon>
    </lineage>
</organism>
<evidence type="ECO:0000313" key="4">
    <source>
        <dbReference type="Proteomes" id="UP000271227"/>
    </source>
</evidence>
<name>A0A3M0CMB8_9PROT</name>
<keyword evidence="2" id="KW-1133">Transmembrane helix</keyword>
<proteinExistence type="predicted"/>
<keyword evidence="2" id="KW-0812">Transmembrane</keyword>
<evidence type="ECO:0000256" key="2">
    <source>
        <dbReference type="SAM" id="Phobius"/>
    </source>
</evidence>
<dbReference type="OrthoDB" id="7211205at2"/>
<dbReference type="EMBL" id="REFR01000011">
    <property type="protein sequence ID" value="RMB08086.1"/>
    <property type="molecule type" value="Genomic_DNA"/>
</dbReference>
<dbReference type="Proteomes" id="UP000271227">
    <property type="component" value="Unassembled WGS sequence"/>
</dbReference>
<protein>
    <submittedName>
        <fullName evidence="3">Uncharacterized protein</fullName>
    </submittedName>
</protein>
<dbReference type="RefSeq" id="WP_121938830.1">
    <property type="nucleotide sequence ID" value="NZ_REFR01000011.1"/>
</dbReference>
<gene>
    <name evidence="3" type="ORF">BXY39_2182</name>
</gene>
<keyword evidence="4" id="KW-1185">Reference proteome</keyword>
<dbReference type="InParanoid" id="A0A3M0CMB8"/>
<dbReference type="AlphaFoldDB" id="A0A3M0CMB8"/>
<comment type="caution">
    <text evidence="3">The sequence shown here is derived from an EMBL/GenBank/DDBJ whole genome shotgun (WGS) entry which is preliminary data.</text>
</comment>
<evidence type="ECO:0000313" key="3">
    <source>
        <dbReference type="EMBL" id="RMB08086.1"/>
    </source>
</evidence>
<reference evidence="3 4" key="1">
    <citation type="submission" date="2018-10" db="EMBL/GenBank/DDBJ databases">
        <title>Genomic Encyclopedia of Archaeal and Bacterial Type Strains, Phase II (KMG-II): from individual species to whole genera.</title>
        <authorList>
            <person name="Goeker M."/>
        </authorList>
    </citation>
    <scope>NUCLEOTIDE SEQUENCE [LARGE SCALE GENOMIC DNA]</scope>
    <source>
        <strain evidence="3 4">DSM 25217</strain>
    </source>
</reference>
<sequence length="110" mass="11038">MPSAGDNGTARSRASTPASVSGRRGLETVCRCITAIFVGYAATNGCIALTGEGAARLGMPAAEAVSAAVLLGLPLYTGLVIWVFGSARWRRACAGVILLAAATTLGSVLL</sequence>
<feature type="transmembrane region" description="Helical" evidence="2">
    <location>
        <begin position="64"/>
        <end position="85"/>
    </location>
</feature>